<keyword evidence="2 5" id="KW-0812">Transmembrane</keyword>
<evidence type="ECO:0000256" key="5">
    <source>
        <dbReference type="SAM" id="Phobius"/>
    </source>
</evidence>
<dbReference type="Gene3D" id="2.40.50.140">
    <property type="entry name" value="Nucleic acid-binding proteins"/>
    <property type="match status" value="1"/>
</dbReference>
<dbReference type="Pfam" id="PF01957">
    <property type="entry name" value="NfeD"/>
    <property type="match status" value="1"/>
</dbReference>
<feature type="domain" description="NfeD1b N-terminal" evidence="8">
    <location>
        <begin position="25"/>
        <end position="192"/>
    </location>
</feature>
<dbReference type="InterPro" id="IPR056739">
    <property type="entry name" value="NfeD_membrane"/>
</dbReference>
<feature type="transmembrane region" description="Helical" evidence="5">
    <location>
        <begin position="267"/>
        <end position="286"/>
    </location>
</feature>
<evidence type="ECO:0000259" key="8">
    <source>
        <dbReference type="Pfam" id="PF25145"/>
    </source>
</evidence>
<keyword evidence="4 5" id="KW-0472">Membrane</keyword>
<keyword evidence="10" id="KW-1185">Reference proteome</keyword>
<proteinExistence type="predicted"/>
<dbReference type="Pfam" id="PF25145">
    <property type="entry name" value="NfeD1b_N"/>
    <property type="match status" value="1"/>
</dbReference>
<evidence type="ECO:0000259" key="6">
    <source>
        <dbReference type="Pfam" id="PF01957"/>
    </source>
</evidence>
<feature type="domain" description="NfeD integral membrane" evidence="7">
    <location>
        <begin position="220"/>
        <end position="333"/>
    </location>
</feature>
<comment type="subcellular location">
    <subcellularLocation>
        <location evidence="1">Membrane</location>
        <topology evidence="1">Multi-pass membrane protein</topology>
    </subcellularLocation>
</comment>
<feature type="domain" description="NfeD-like C-terminal" evidence="6">
    <location>
        <begin position="366"/>
        <end position="419"/>
    </location>
</feature>
<evidence type="ECO:0000313" key="10">
    <source>
        <dbReference type="Proteomes" id="UP000004018"/>
    </source>
</evidence>
<feature type="transmembrane region" description="Helical" evidence="5">
    <location>
        <begin position="291"/>
        <end position="308"/>
    </location>
</feature>
<accession>A0ABN0CZG2</accession>
<dbReference type="SUPFAM" id="SSF52096">
    <property type="entry name" value="ClpP/crotonase"/>
    <property type="match status" value="1"/>
</dbReference>
<dbReference type="InterPro" id="IPR056738">
    <property type="entry name" value="NfeD1b_N"/>
</dbReference>
<dbReference type="InterPro" id="IPR029045">
    <property type="entry name" value="ClpP/crotonase-like_dom_sf"/>
</dbReference>
<sequence length="425" mass="44817">MDSLFCFCMGTGGGTPVAAKDNAAVRIVHVAGQLAESRQVLLRRTLTQAATEGAPAVVVVLSVTSGQERQAQQVSAVLAASSVPTIAYVRGANSAAGTAIALSCRHIIMAPGGRLGRYATEGDTQAWRSLFENNAAATGRNRLVAAAMADATVKVPNYTASSAYTLTLTPDRAQTLGFSEGTATTVEEALQFFSLGRFRTVDVTVTPGDQLTGILQNVYVRMVLVVLIMMAILAEIKLAGIGAGMAVAVVAGIGLYVSGASTMNFDFRVMAAFMGSILCLGIELVIPGSGVFGVTGVILLYGSLFYFLGANVAAVYFLAACTVAAGVVFFLLARWLPHSRGLEKLVLHQRQQTAYGYRSQKDYSSYVSACGRTITVLRPAGIIRVDGERIDAVSTGMFIERDVAVRVLRVEGGRVVVEPLPERSL</sequence>
<dbReference type="EMBL" id="AFIJ01000032">
    <property type="protein sequence ID" value="EGL39896.1"/>
    <property type="molecule type" value="Genomic_DNA"/>
</dbReference>
<dbReference type="Pfam" id="PF24961">
    <property type="entry name" value="NfeD_membrane"/>
    <property type="match status" value="1"/>
</dbReference>
<name>A0ABN0CZG2_9FIRM</name>
<reference evidence="9 10" key="1">
    <citation type="submission" date="2011-04" db="EMBL/GenBank/DDBJ databases">
        <authorList>
            <person name="Harkins D.M."/>
            <person name="Madupu R."/>
            <person name="Durkin A.S."/>
            <person name="Torralba M."/>
            <person name="Methe B."/>
            <person name="Sutton G.G."/>
            <person name="Nelson K.E."/>
        </authorList>
    </citation>
    <scope>NUCLEOTIDE SEQUENCE [LARGE SCALE GENOMIC DNA]</scope>
    <source>
        <strain evidence="9 10">UPII 199-6</strain>
    </source>
</reference>
<dbReference type="PANTHER" id="PTHR33507">
    <property type="entry name" value="INNER MEMBRANE PROTEIN YBBJ"/>
    <property type="match status" value="1"/>
</dbReference>
<evidence type="ECO:0000256" key="4">
    <source>
        <dbReference type="ARBA" id="ARBA00023136"/>
    </source>
</evidence>
<evidence type="ECO:0000256" key="2">
    <source>
        <dbReference type="ARBA" id="ARBA00022692"/>
    </source>
</evidence>
<protein>
    <submittedName>
        <fullName evidence="9">Nodulation efficiency protein D</fullName>
    </submittedName>
</protein>
<comment type="caution">
    <text evidence="9">The sequence shown here is derived from an EMBL/GenBank/DDBJ whole genome shotgun (WGS) entry which is preliminary data.</text>
</comment>
<dbReference type="Gene3D" id="3.90.226.10">
    <property type="entry name" value="2-enoyl-CoA Hydratase, Chain A, domain 1"/>
    <property type="match status" value="1"/>
</dbReference>
<gene>
    <name evidence="9" type="ORF">HMPREF1039_0338</name>
</gene>
<dbReference type="InterPro" id="IPR052165">
    <property type="entry name" value="Membrane_assoc_protease"/>
</dbReference>
<feature type="transmembrane region" description="Helical" evidence="5">
    <location>
        <begin position="241"/>
        <end position="261"/>
    </location>
</feature>
<evidence type="ECO:0000259" key="7">
    <source>
        <dbReference type="Pfam" id="PF24961"/>
    </source>
</evidence>
<organism evidence="9 10">
    <name type="scientific">Megasphaera lornae</name>
    <dbReference type="NCBI Taxonomy" id="1000568"/>
    <lineage>
        <taxon>Bacteria</taxon>
        <taxon>Bacillati</taxon>
        <taxon>Bacillota</taxon>
        <taxon>Negativicutes</taxon>
        <taxon>Veillonellales</taxon>
        <taxon>Veillonellaceae</taxon>
        <taxon>Megasphaera</taxon>
    </lineage>
</organism>
<keyword evidence="3 5" id="KW-1133">Transmembrane helix</keyword>
<dbReference type="InterPro" id="IPR002810">
    <property type="entry name" value="NfeD-like_C"/>
</dbReference>
<dbReference type="Proteomes" id="UP000004018">
    <property type="component" value="Unassembled WGS sequence"/>
</dbReference>
<feature type="transmembrane region" description="Helical" evidence="5">
    <location>
        <begin position="314"/>
        <end position="336"/>
    </location>
</feature>
<dbReference type="InterPro" id="IPR012340">
    <property type="entry name" value="NA-bd_OB-fold"/>
</dbReference>
<evidence type="ECO:0000313" key="9">
    <source>
        <dbReference type="EMBL" id="EGL39896.1"/>
    </source>
</evidence>
<evidence type="ECO:0000256" key="3">
    <source>
        <dbReference type="ARBA" id="ARBA00022989"/>
    </source>
</evidence>
<dbReference type="PANTHER" id="PTHR33507:SF3">
    <property type="entry name" value="INNER MEMBRANE PROTEIN YBBJ"/>
    <property type="match status" value="1"/>
</dbReference>
<evidence type="ECO:0000256" key="1">
    <source>
        <dbReference type="ARBA" id="ARBA00004141"/>
    </source>
</evidence>